<proteinExistence type="predicted"/>
<dbReference type="AlphaFoldDB" id="X0Y259"/>
<name>X0Y259_9ZZZZ</name>
<gene>
    <name evidence="1" type="ORF">S01H1_79721</name>
</gene>
<accession>X0Y259</accession>
<dbReference type="EMBL" id="BARS01053771">
    <property type="protein sequence ID" value="GAG42843.1"/>
    <property type="molecule type" value="Genomic_DNA"/>
</dbReference>
<sequence length="53" mass="6207">MFGVYHATENSPSDIQLGHHIHISYDLSCYLSYEQVIFGKMIWQSKTLTQFLK</sequence>
<reference evidence="1" key="1">
    <citation type="journal article" date="2014" name="Front. Microbiol.">
        <title>High frequency of phylogenetically diverse reductive dehalogenase-homologous genes in deep subseafloor sedimentary metagenomes.</title>
        <authorList>
            <person name="Kawai M."/>
            <person name="Futagami T."/>
            <person name="Toyoda A."/>
            <person name="Takaki Y."/>
            <person name="Nishi S."/>
            <person name="Hori S."/>
            <person name="Arai W."/>
            <person name="Tsubouchi T."/>
            <person name="Morono Y."/>
            <person name="Uchiyama I."/>
            <person name="Ito T."/>
            <person name="Fujiyama A."/>
            <person name="Inagaki F."/>
            <person name="Takami H."/>
        </authorList>
    </citation>
    <scope>NUCLEOTIDE SEQUENCE</scope>
    <source>
        <strain evidence="1">Expedition CK06-06</strain>
    </source>
</reference>
<comment type="caution">
    <text evidence="1">The sequence shown here is derived from an EMBL/GenBank/DDBJ whole genome shotgun (WGS) entry which is preliminary data.</text>
</comment>
<organism evidence="1">
    <name type="scientific">marine sediment metagenome</name>
    <dbReference type="NCBI Taxonomy" id="412755"/>
    <lineage>
        <taxon>unclassified sequences</taxon>
        <taxon>metagenomes</taxon>
        <taxon>ecological metagenomes</taxon>
    </lineage>
</organism>
<protein>
    <submittedName>
        <fullName evidence="1">Uncharacterized protein</fullName>
    </submittedName>
</protein>
<evidence type="ECO:0000313" key="1">
    <source>
        <dbReference type="EMBL" id="GAG42843.1"/>
    </source>
</evidence>